<dbReference type="PANTHER" id="PTHR34501">
    <property type="entry name" value="PROTEIN YDDL-RELATED"/>
    <property type="match status" value="1"/>
</dbReference>
<protein>
    <submittedName>
        <fullName evidence="13">Porin</fullName>
    </submittedName>
</protein>
<feature type="chain" id="PRO_5037471546" evidence="11">
    <location>
        <begin position="21"/>
        <end position="413"/>
    </location>
</feature>
<evidence type="ECO:0000256" key="10">
    <source>
        <dbReference type="ARBA" id="ARBA00023237"/>
    </source>
</evidence>
<dbReference type="GO" id="GO:0015288">
    <property type="term" value="F:porin activity"/>
    <property type="evidence" value="ECO:0007669"/>
    <property type="project" value="UniProtKB-KW"/>
</dbReference>
<evidence type="ECO:0000256" key="4">
    <source>
        <dbReference type="ARBA" id="ARBA00022452"/>
    </source>
</evidence>
<feature type="domain" description="Porin" evidence="12">
    <location>
        <begin position="7"/>
        <end position="381"/>
    </location>
</feature>
<proteinExistence type="predicted"/>
<dbReference type="InterPro" id="IPR001702">
    <property type="entry name" value="Porin_Gram-ve"/>
</dbReference>
<evidence type="ECO:0000313" key="13">
    <source>
        <dbReference type="EMBL" id="GGW88154.1"/>
    </source>
</evidence>
<dbReference type="Proteomes" id="UP000608345">
    <property type="component" value="Unassembled WGS sequence"/>
</dbReference>
<keyword evidence="4" id="KW-1134">Transmembrane beta strand</keyword>
<reference evidence="13" key="1">
    <citation type="journal article" date="2014" name="Int. J. Syst. Evol. Microbiol.">
        <title>Complete genome sequence of Corynebacterium casei LMG S-19264T (=DSM 44701T), isolated from a smear-ripened cheese.</title>
        <authorList>
            <consortium name="US DOE Joint Genome Institute (JGI-PGF)"/>
            <person name="Walter F."/>
            <person name="Albersmeier A."/>
            <person name="Kalinowski J."/>
            <person name="Ruckert C."/>
        </authorList>
    </citation>
    <scope>NUCLEOTIDE SEQUENCE</scope>
    <source>
        <strain evidence="13">KCTC 23732</strain>
    </source>
</reference>
<keyword evidence="10" id="KW-0998">Cell outer membrane</keyword>
<dbReference type="RefSeq" id="WP_189385127.1">
    <property type="nucleotide sequence ID" value="NZ_BAABFY010000006.1"/>
</dbReference>
<comment type="subcellular location">
    <subcellularLocation>
        <location evidence="1">Cell outer membrane</location>
        <topology evidence="1">Multi-pass membrane protein</topology>
    </subcellularLocation>
</comment>
<evidence type="ECO:0000259" key="12">
    <source>
        <dbReference type="Pfam" id="PF13609"/>
    </source>
</evidence>
<keyword evidence="3" id="KW-0813">Transport</keyword>
<keyword evidence="7" id="KW-0406">Ion transport</keyword>
<reference evidence="13" key="2">
    <citation type="submission" date="2020-09" db="EMBL/GenBank/DDBJ databases">
        <authorList>
            <person name="Sun Q."/>
            <person name="Kim S."/>
        </authorList>
    </citation>
    <scope>NUCLEOTIDE SEQUENCE</scope>
    <source>
        <strain evidence="13">KCTC 23732</strain>
    </source>
</reference>
<evidence type="ECO:0000256" key="9">
    <source>
        <dbReference type="ARBA" id="ARBA00023136"/>
    </source>
</evidence>
<evidence type="ECO:0000256" key="3">
    <source>
        <dbReference type="ARBA" id="ARBA00022448"/>
    </source>
</evidence>
<evidence type="ECO:0000256" key="8">
    <source>
        <dbReference type="ARBA" id="ARBA00023114"/>
    </source>
</evidence>
<dbReference type="CDD" id="cd00342">
    <property type="entry name" value="gram_neg_porins"/>
    <property type="match status" value="1"/>
</dbReference>
<dbReference type="Gene3D" id="2.40.160.10">
    <property type="entry name" value="Porin"/>
    <property type="match status" value="1"/>
</dbReference>
<feature type="signal peptide" evidence="11">
    <location>
        <begin position="1"/>
        <end position="20"/>
    </location>
</feature>
<dbReference type="EMBL" id="BMYS01000011">
    <property type="protein sequence ID" value="GGW88154.1"/>
    <property type="molecule type" value="Genomic_DNA"/>
</dbReference>
<sequence>MKKTLLATAVVAGFTGAAQANSSVTIYGLVDAGLAYEKNKVTQGDNRIENRTFGMQKFTGARNGSRWGFKGSEDLGNGSKAIFQLESGFDPGNGKSLQGNRLFGRQAYLGLSNESWGALTLGRQYSIASQTIAPKGPFNSGYFQAGQLFGAFGSSTYGRMNDSVKYMSPDFSGFKFGIAYAGNHNKSEFEWDGVDKIETKQASNWISTGGSYDNGPLAIGFSYDRYRTNARTAPDISKGTPAKTHKGTVHTWNLFGNYDFDIVKLDLGYGQVRGAIGNKNRANVEMEASSIGLNNLFTPFTQGMRSDGLLYSQTNGYRQQAWTVGLTIPAGEAGKVLASYQGSHTKNNDRGFDGVKGNLHIFSLGYEYRLSKRSLLFAVASMGTGRLKFNDSNAHPKAKLSTSLVGVGLQTRF</sequence>
<name>A0A918JLC9_9BURK</name>
<comment type="subunit">
    <text evidence="2">Homotrimer.</text>
</comment>
<dbReference type="GO" id="GO:0046930">
    <property type="term" value="C:pore complex"/>
    <property type="evidence" value="ECO:0007669"/>
    <property type="project" value="UniProtKB-KW"/>
</dbReference>
<dbReference type="InterPro" id="IPR033900">
    <property type="entry name" value="Gram_neg_porin_domain"/>
</dbReference>
<dbReference type="InterPro" id="IPR002299">
    <property type="entry name" value="Porin_Neis"/>
</dbReference>
<accession>A0A918JLC9</accession>
<evidence type="ECO:0000256" key="6">
    <source>
        <dbReference type="ARBA" id="ARBA00022729"/>
    </source>
</evidence>
<dbReference type="InterPro" id="IPR023614">
    <property type="entry name" value="Porin_dom_sf"/>
</dbReference>
<keyword evidence="8" id="KW-0626">Porin</keyword>
<evidence type="ECO:0000256" key="5">
    <source>
        <dbReference type="ARBA" id="ARBA00022692"/>
    </source>
</evidence>
<comment type="caution">
    <text evidence="13">The sequence shown here is derived from an EMBL/GenBank/DDBJ whole genome shotgun (WGS) entry which is preliminary data.</text>
</comment>
<evidence type="ECO:0000256" key="1">
    <source>
        <dbReference type="ARBA" id="ARBA00004571"/>
    </source>
</evidence>
<dbReference type="InterPro" id="IPR050298">
    <property type="entry name" value="Gram-neg_bact_OMP"/>
</dbReference>
<evidence type="ECO:0000256" key="7">
    <source>
        <dbReference type="ARBA" id="ARBA00023065"/>
    </source>
</evidence>
<keyword evidence="9" id="KW-0472">Membrane</keyword>
<keyword evidence="6 11" id="KW-0732">Signal</keyword>
<gene>
    <name evidence="13" type="ORF">GCM10011450_17690</name>
</gene>
<evidence type="ECO:0000256" key="11">
    <source>
        <dbReference type="SAM" id="SignalP"/>
    </source>
</evidence>
<dbReference type="SUPFAM" id="SSF56935">
    <property type="entry name" value="Porins"/>
    <property type="match status" value="1"/>
</dbReference>
<dbReference type="PRINTS" id="PR00182">
    <property type="entry name" value="ECOLNEIPORIN"/>
</dbReference>
<evidence type="ECO:0000256" key="2">
    <source>
        <dbReference type="ARBA" id="ARBA00011233"/>
    </source>
</evidence>
<dbReference type="Pfam" id="PF13609">
    <property type="entry name" value="Porin_4"/>
    <property type="match status" value="1"/>
</dbReference>
<dbReference type="PANTHER" id="PTHR34501:SF9">
    <property type="entry name" value="MAJOR OUTER MEMBRANE PROTEIN P.IA"/>
    <property type="match status" value="1"/>
</dbReference>
<dbReference type="AlphaFoldDB" id="A0A918JLC9"/>
<dbReference type="PRINTS" id="PR00184">
    <property type="entry name" value="NEISSPPORIN"/>
</dbReference>
<organism evidence="13 14">
    <name type="scientific">Advenella faeciporci</name>
    <dbReference type="NCBI Taxonomy" id="797535"/>
    <lineage>
        <taxon>Bacteria</taxon>
        <taxon>Pseudomonadati</taxon>
        <taxon>Pseudomonadota</taxon>
        <taxon>Betaproteobacteria</taxon>
        <taxon>Burkholderiales</taxon>
        <taxon>Alcaligenaceae</taxon>
    </lineage>
</organism>
<keyword evidence="5" id="KW-0812">Transmembrane</keyword>
<evidence type="ECO:0000313" key="14">
    <source>
        <dbReference type="Proteomes" id="UP000608345"/>
    </source>
</evidence>
<dbReference type="GO" id="GO:0034220">
    <property type="term" value="P:monoatomic ion transmembrane transport"/>
    <property type="evidence" value="ECO:0007669"/>
    <property type="project" value="InterPro"/>
</dbReference>
<dbReference type="GO" id="GO:0009279">
    <property type="term" value="C:cell outer membrane"/>
    <property type="evidence" value="ECO:0007669"/>
    <property type="project" value="UniProtKB-SubCell"/>
</dbReference>
<keyword evidence="14" id="KW-1185">Reference proteome</keyword>